<evidence type="ECO:0000256" key="1">
    <source>
        <dbReference type="SAM" id="MobiDB-lite"/>
    </source>
</evidence>
<feature type="region of interest" description="Disordered" evidence="1">
    <location>
        <begin position="69"/>
        <end position="125"/>
    </location>
</feature>
<evidence type="ECO:0000313" key="2">
    <source>
        <dbReference type="EMBL" id="KAK9988273.1"/>
    </source>
</evidence>
<sequence length="186" mass="21293">MVGSGPNKAESMGSQRQDHFINLEQGRDWEGSVHTTHTSRIQSRSGGHVSHEEHARNMQQKIDHLRRKLHRTQKRRIPSSSKSPSNDDDCYRSNSRTPPSEFFSCDDDHHRRRRDKSPSCKGLGNDAVSRALNQISKSPFTRRIEGGKLPRCFIQPTFTMYSGHPDPVEHVSHFNQRMAVHSKNEA</sequence>
<feature type="compositionally biased region" description="Polar residues" evidence="1">
    <location>
        <begin position="33"/>
        <end position="45"/>
    </location>
</feature>
<proteinExistence type="predicted"/>
<comment type="caution">
    <text evidence="2">The sequence shown here is derived from an EMBL/GenBank/DDBJ whole genome shotgun (WGS) entry which is preliminary data.</text>
</comment>
<protein>
    <submittedName>
        <fullName evidence="2">Uncharacterized protein</fullName>
    </submittedName>
</protein>
<keyword evidence="3" id="KW-1185">Reference proteome</keyword>
<name>A0AAW2BRZ4_9ROSI</name>
<dbReference type="AlphaFoldDB" id="A0AAW2BRZ4"/>
<feature type="compositionally biased region" description="Basic and acidic residues" evidence="1">
    <location>
        <begin position="16"/>
        <end position="31"/>
    </location>
</feature>
<accession>A0AAW2BRZ4</accession>
<organism evidence="2 3">
    <name type="scientific">Lithocarpus litseifolius</name>
    <dbReference type="NCBI Taxonomy" id="425828"/>
    <lineage>
        <taxon>Eukaryota</taxon>
        <taxon>Viridiplantae</taxon>
        <taxon>Streptophyta</taxon>
        <taxon>Embryophyta</taxon>
        <taxon>Tracheophyta</taxon>
        <taxon>Spermatophyta</taxon>
        <taxon>Magnoliopsida</taxon>
        <taxon>eudicotyledons</taxon>
        <taxon>Gunneridae</taxon>
        <taxon>Pentapetalae</taxon>
        <taxon>rosids</taxon>
        <taxon>fabids</taxon>
        <taxon>Fagales</taxon>
        <taxon>Fagaceae</taxon>
        <taxon>Lithocarpus</taxon>
    </lineage>
</organism>
<dbReference type="Proteomes" id="UP001459277">
    <property type="component" value="Unassembled WGS sequence"/>
</dbReference>
<dbReference type="EMBL" id="JAZDWU010000010">
    <property type="protein sequence ID" value="KAK9988273.1"/>
    <property type="molecule type" value="Genomic_DNA"/>
</dbReference>
<feature type="region of interest" description="Disordered" evidence="1">
    <location>
        <begin position="1"/>
        <end position="56"/>
    </location>
</feature>
<reference evidence="2 3" key="1">
    <citation type="submission" date="2024-01" db="EMBL/GenBank/DDBJ databases">
        <title>A telomere-to-telomere, gap-free genome of sweet tea (Lithocarpus litseifolius).</title>
        <authorList>
            <person name="Zhou J."/>
        </authorList>
    </citation>
    <scope>NUCLEOTIDE SEQUENCE [LARGE SCALE GENOMIC DNA]</scope>
    <source>
        <strain evidence="2">Zhou-2022a</strain>
        <tissue evidence="2">Leaf</tissue>
    </source>
</reference>
<evidence type="ECO:0000313" key="3">
    <source>
        <dbReference type="Proteomes" id="UP001459277"/>
    </source>
</evidence>
<gene>
    <name evidence="2" type="ORF">SO802_028512</name>
</gene>